<evidence type="ECO:0000313" key="2">
    <source>
        <dbReference type="EMBL" id="CBI65892.1"/>
    </source>
</evidence>
<keyword evidence="1" id="KW-1133">Transmembrane helix</keyword>
<accession>D7FCI5</accession>
<protein>
    <submittedName>
        <fullName evidence="2">Uncharacterized protein</fullName>
    </submittedName>
</protein>
<evidence type="ECO:0000256" key="1">
    <source>
        <dbReference type="SAM" id="Phobius"/>
    </source>
</evidence>
<reference evidence="2 3" key="1">
    <citation type="journal article" date="2010" name="BMC Genomics">
        <title>Sequencing, annotation, and comparative genome analysis of the gerbil-adapted Helicobacter pylori strain B8.</title>
        <authorList>
            <person name="Farnbacher M."/>
            <person name="Jahns T."/>
            <person name="Willrodt D."/>
            <person name="Daniel R."/>
            <person name="Haas R."/>
            <person name="Goesmann A."/>
            <person name="Kurtz S."/>
            <person name="Rieder G."/>
        </authorList>
    </citation>
    <scope>NUCLEOTIDE SEQUENCE [LARGE SCALE GENOMIC DNA]</scope>
    <source>
        <strain evidence="2 3">B8</strain>
    </source>
</reference>
<proteinExistence type="predicted"/>
<keyword evidence="1" id="KW-0472">Membrane</keyword>
<name>D7FCI5_HELP3</name>
<dbReference type="PROSITE" id="PS51257">
    <property type="entry name" value="PROKAR_LIPOPROTEIN"/>
    <property type="match status" value="1"/>
</dbReference>
<dbReference type="Proteomes" id="UP000007091">
    <property type="component" value="Chromosome"/>
</dbReference>
<feature type="transmembrane region" description="Helical" evidence="1">
    <location>
        <begin position="12"/>
        <end position="30"/>
    </location>
</feature>
<evidence type="ECO:0000313" key="3">
    <source>
        <dbReference type="Proteomes" id="UP000007091"/>
    </source>
</evidence>
<dbReference type="EMBL" id="FN598874">
    <property type="protein sequence ID" value="CBI65892.1"/>
    <property type="molecule type" value="Genomic_DNA"/>
</dbReference>
<sequence length="31" mass="3740">MKTQQRFLHKNPLLISFLFSCYPNLFNLLVI</sequence>
<gene>
    <name evidence="2" type="ordered locus">HPB8_335</name>
</gene>
<organism evidence="2 3">
    <name type="scientific">Helicobacter pylori (strain B8)</name>
    <dbReference type="NCBI Taxonomy" id="693745"/>
    <lineage>
        <taxon>Bacteria</taxon>
        <taxon>Pseudomonadati</taxon>
        <taxon>Campylobacterota</taxon>
        <taxon>Epsilonproteobacteria</taxon>
        <taxon>Campylobacterales</taxon>
        <taxon>Helicobacteraceae</taxon>
        <taxon>Helicobacter</taxon>
    </lineage>
</organism>
<dbReference type="KEGG" id="hpl:HPB8_335"/>
<keyword evidence="1" id="KW-0812">Transmembrane</keyword>
<dbReference type="HOGENOM" id="CLU_3396903_0_0_7"/>
<dbReference type="AlphaFoldDB" id="D7FCI5"/>